<sequence>MAASLPSPQQGTVLPSAALALRASDTVQCVVRPLGGFPLRLISLLYFLLLVSRLLRVFDLVLSHTLFCVQLFV</sequence>
<protein>
    <submittedName>
        <fullName evidence="1">Uncharacterized protein</fullName>
    </submittedName>
</protein>
<reference evidence="1" key="2">
    <citation type="submission" date="2016-06" db="EMBL/GenBank/DDBJ databases">
        <title>The genome of a short-lived fish provides insights into sex chromosome evolution and the genetic control of aging.</title>
        <authorList>
            <person name="Reichwald K."/>
            <person name="Felder M."/>
            <person name="Petzold A."/>
            <person name="Koch P."/>
            <person name="Groth M."/>
            <person name="Platzer M."/>
        </authorList>
    </citation>
    <scope>NUCLEOTIDE SEQUENCE</scope>
    <source>
        <tissue evidence="1">Brain</tissue>
    </source>
</reference>
<name>A0A1A8D547_NOTKA</name>
<reference evidence="1" key="1">
    <citation type="submission" date="2016-05" db="EMBL/GenBank/DDBJ databases">
        <authorList>
            <person name="Lavstsen T."/>
            <person name="Jespersen J.S."/>
        </authorList>
    </citation>
    <scope>NUCLEOTIDE SEQUENCE</scope>
    <source>
        <tissue evidence="1">Brain</tissue>
    </source>
</reference>
<dbReference type="EMBL" id="HADZ01022020">
    <property type="protein sequence ID" value="SBP85961.1"/>
    <property type="molecule type" value="Transcribed_RNA"/>
</dbReference>
<gene>
    <name evidence="1" type="primary">Nfu_g_1_022001</name>
</gene>
<evidence type="ECO:0000313" key="1">
    <source>
        <dbReference type="EMBL" id="SBP85961.1"/>
    </source>
</evidence>
<proteinExistence type="predicted"/>
<organism evidence="1">
    <name type="scientific">Nothobranchius kadleci</name>
    <name type="common">African annual killifish</name>
    <dbReference type="NCBI Taxonomy" id="1051664"/>
    <lineage>
        <taxon>Eukaryota</taxon>
        <taxon>Metazoa</taxon>
        <taxon>Chordata</taxon>
        <taxon>Craniata</taxon>
        <taxon>Vertebrata</taxon>
        <taxon>Euteleostomi</taxon>
        <taxon>Actinopterygii</taxon>
        <taxon>Neopterygii</taxon>
        <taxon>Teleostei</taxon>
        <taxon>Neoteleostei</taxon>
        <taxon>Acanthomorphata</taxon>
        <taxon>Ovalentaria</taxon>
        <taxon>Atherinomorphae</taxon>
        <taxon>Cyprinodontiformes</taxon>
        <taxon>Nothobranchiidae</taxon>
        <taxon>Nothobranchius</taxon>
    </lineage>
</organism>
<feature type="non-terminal residue" evidence="1">
    <location>
        <position position="73"/>
    </location>
</feature>
<dbReference type="AlphaFoldDB" id="A0A1A8D547"/>
<accession>A0A1A8D547</accession>